<dbReference type="Proteomes" id="UP000095488">
    <property type="component" value="Unassembled WGS sequence"/>
</dbReference>
<organism evidence="3 4">
    <name type="scientific">Sarcina ventriculi</name>
    <name type="common">Clostridium ventriculi</name>
    <dbReference type="NCBI Taxonomy" id="1267"/>
    <lineage>
        <taxon>Bacteria</taxon>
        <taxon>Bacillati</taxon>
        <taxon>Bacillota</taxon>
        <taxon>Clostridia</taxon>
        <taxon>Eubacteriales</taxon>
        <taxon>Clostridiaceae</taxon>
        <taxon>Sarcina</taxon>
    </lineage>
</organism>
<sequence>MKKEEFLGLLRNSLDEYSLLKLYNKMQLAINKGITVFTDEFYTPDVWMVLEEKFKNIVKVDSYGIFLDSDRRIIAFNKEEYNEFPIRLVEIKCNTKFSKLAHKDYLGALMSLGINRNKMGEVILSCDRAFVAVSLDMVDFIINNLDRVKSLSCKCTVIDDFTNLPTINYEEKLVISTSKRLDSIVSAISNISRSKACDYIENQRVLVNYVMIREKSYCINENVKITIKGIGKFKIGEIFGTSKSGRLKIKIYKYT</sequence>
<evidence type="ECO:0000313" key="4">
    <source>
        <dbReference type="Proteomes" id="UP000095488"/>
    </source>
</evidence>
<comment type="caution">
    <text evidence="3">The sequence shown here is derived from an EMBL/GenBank/DDBJ whole genome shotgun (WGS) entry which is preliminary data.</text>
</comment>
<keyword evidence="1" id="KW-0694">RNA-binding</keyword>
<feature type="domain" description="RNA-binding S4" evidence="2">
    <location>
        <begin position="179"/>
        <end position="239"/>
    </location>
</feature>
<reference evidence="3 4" key="1">
    <citation type="submission" date="2015-09" db="EMBL/GenBank/DDBJ databases">
        <authorList>
            <consortium name="Pathogen Informatics"/>
        </authorList>
    </citation>
    <scope>NUCLEOTIDE SEQUENCE [LARGE SCALE GENOMIC DNA]</scope>
    <source>
        <strain evidence="3 4">2789STDY5834858</strain>
    </source>
</reference>
<proteinExistence type="predicted"/>
<dbReference type="InterPro" id="IPR012677">
    <property type="entry name" value="Nucleotide-bd_a/b_plait_sf"/>
</dbReference>
<dbReference type="InterPro" id="IPR040591">
    <property type="entry name" value="RqcP2_RBD"/>
</dbReference>
<dbReference type="Gene3D" id="3.10.290.10">
    <property type="entry name" value="RNA-binding S4 domain"/>
    <property type="match status" value="1"/>
</dbReference>
<dbReference type="CDD" id="cd00165">
    <property type="entry name" value="S4"/>
    <property type="match status" value="1"/>
</dbReference>
<name>A0ABM9UMD9_SARVE</name>
<dbReference type="EMBL" id="CYZR01000001">
    <property type="protein sequence ID" value="CUN51950.1"/>
    <property type="molecule type" value="Genomic_DNA"/>
</dbReference>
<dbReference type="InterPro" id="IPR036986">
    <property type="entry name" value="S4_RNA-bd_sf"/>
</dbReference>
<dbReference type="InterPro" id="IPR002942">
    <property type="entry name" value="S4_RNA-bd"/>
</dbReference>
<evidence type="ECO:0000313" key="3">
    <source>
        <dbReference type="EMBL" id="CUN51950.1"/>
    </source>
</evidence>
<keyword evidence="4" id="KW-1185">Reference proteome</keyword>
<evidence type="ECO:0000256" key="1">
    <source>
        <dbReference type="PROSITE-ProRule" id="PRU00182"/>
    </source>
</evidence>
<gene>
    <name evidence="3" type="ORF">ERS852473_00409</name>
</gene>
<dbReference type="Pfam" id="PF17774">
    <property type="entry name" value="YlmH_RBD"/>
    <property type="match status" value="1"/>
</dbReference>
<dbReference type="SMART" id="SM00363">
    <property type="entry name" value="S4"/>
    <property type="match status" value="1"/>
</dbReference>
<protein>
    <submittedName>
        <fullName evidence="3">Photosystem II S4 domain protein</fullName>
    </submittedName>
</protein>
<dbReference type="SUPFAM" id="SSF55174">
    <property type="entry name" value="Alpha-L RNA-binding motif"/>
    <property type="match status" value="1"/>
</dbReference>
<accession>A0ABM9UMD9</accession>
<dbReference type="PROSITE" id="PS50889">
    <property type="entry name" value="S4"/>
    <property type="match status" value="1"/>
</dbReference>
<evidence type="ECO:0000259" key="2">
    <source>
        <dbReference type="SMART" id="SM00363"/>
    </source>
</evidence>
<dbReference type="RefSeq" id="WP_055257295.1">
    <property type="nucleotide sequence ID" value="NZ_BCMV01000062.1"/>
</dbReference>
<dbReference type="Gene3D" id="3.30.70.330">
    <property type="match status" value="1"/>
</dbReference>